<dbReference type="FunCoup" id="E6W393">
    <property type="interactions" value="313"/>
</dbReference>
<comment type="cofactor">
    <cofactor evidence="2">
        <name>Mg(2+)</name>
        <dbReference type="ChEBI" id="CHEBI:18420"/>
    </cofactor>
</comment>
<dbReference type="InterPro" id="IPR024567">
    <property type="entry name" value="RNase_HII/HIII_dom"/>
</dbReference>
<comment type="cofactor">
    <cofactor evidence="14 15">
        <name>Mn(2+)</name>
        <dbReference type="ChEBI" id="CHEBI:29035"/>
    </cofactor>
    <cofactor evidence="14 15">
        <name>Mg(2+)</name>
        <dbReference type="ChEBI" id="CHEBI:18420"/>
    </cofactor>
    <text evidence="14 15">Manganese or magnesium. Binds 1 divalent metal ion per monomer in the absence of substrate. May bind a second metal ion after substrate binding.</text>
</comment>
<comment type="function">
    <text evidence="3 14 16">Endonuclease that specifically degrades the RNA of RNA-DNA hybrids.</text>
</comment>
<dbReference type="AlphaFoldDB" id="E6W393"/>
<evidence type="ECO:0000313" key="18">
    <source>
        <dbReference type="EMBL" id="ADU66847.1"/>
    </source>
</evidence>
<feature type="binding site" evidence="14 15">
    <location>
        <position position="22"/>
    </location>
    <ligand>
        <name>a divalent metal cation</name>
        <dbReference type="ChEBI" id="CHEBI:60240"/>
    </ligand>
</feature>
<dbReference type="InterPro" id="IPR036397">
    <property type="entry name" value="RNaseH_sf"/>
</dbReference>
<keyword evidence="11 14" id="KW-0255">Endonuclease</keyword>
<evidence type="ECO:0000256" key="5">
    <source>
        <dbReference type="ARBA" id="ARBA00007383"/>
    </source>
</evidence>
<dbReference type="GO" id="GO:0004523">
    <property type="term" value="F:RNA-DNA hybrid ribonuclease activity"/>
    <property type="evidence" value="ECO:0007669"/>
    <property type="project" value="UniProtKB-UniRule"/>
</dbReference>
<dbReference type="NCBIfam" id="NF000595">
    <property type="entry name" value="PRK00015.1-3"/>
    <property type="match status" value="1"/>
</dbReference>
<sequence length="201" mass="22506">MNLHEFDQQWRNCHTQHIAGVDEVGRGPLAGPVCAAAVILPADFSDSRIRDSKKLSALQRRTLSDLIRHSCLAWSVATVDCEVIDTINILHATRLAMWQALSQLPMTPELLLVDGMDNSFFPAVRGEKVIKGDNLSLSIAAASIVAKVHRDELMEALDQRYPQYGFARHKGYGTAQHRQAIREHGLCPQHRRSFCTRLQEA</sequence>
<dbReference type="InParanoid" id="E6W393"/>
<reference evidence="18 19" key="1">
    <citation type="submission" date="2010-12" db="EMBL/GenBank/DDBJ databases">
        <title>Complete sequence of Desulfurispirillum indicum S5.</title>
        <authorList>
            <consortium name="US DOE Joint Genome Institute"/>
            <person name="Lucas S."/>
            <person name="Copeland A."/>
            <person name="Lapidus A."/>
            <person name="Cheng J.-F."/>
            <person name="Goodwin L."/>
            <person name="Pitluck S."/>
            <person name="Chertkov O."/>
            <person name="Held B."/>
            <person name="Detter J.C."/>
            <person name="Han C."/>
            <person name="Tapia R."/>
            <person name="Land M."/>
            <person name="Hauser L."/>
            <person name="Kyrpides N."/>
            <person name="Ivanova N."/>
            <person name="Mikhailova N."/>
            <person name="Haggblom M."/>
            <person name="Rauschenbach I."/>
            <person name="Bini E."/>
            <person name="Woyke T."/>
        </authorList>
    </citation>
    <scope>NUCLEOTIDE SEQUENCE [LARGE SCALE GENOMIC DNA]</scope>
    <source>
        <strain evidence="19">ATCC BAA-1389 / DSM 22839 / S5</strain>
    </source>
</reference>
<name>E6W393_DESIS</name>
<gene>
    <name evidence="14" type="primary">rnhB</name>
    <name evidence="18" type="ordered locus">Selin_2127</name>
</gene>
<dbReference type="EMBL" id="CP002432">
    <property type="protein sequence ID" value="ADU66847.1"/>
    <property type="molecule type" value="Genomic_DNA"/>
</dbReference>
<keyword evidence="9 14" id="KW-0540">Nuclease</keyword>
<dbReference type="OrthoDB" id="9803420at2"/>
<dbReference type="GO" id="GO:0043137">
    <property type="term" value="P:DNA replication, removal of RNA primer"/>
    <property type="evidence" value="ECO:0007669"/>
    <property type="project" value="TreeGrafter"/>
</dbReference>
<keyword evidence="8 14" id="KW-0963">Cytoplasm</keyword>
<evidence type="ECO:0000256" key="12">
    <source>
        <dbReference type="ARBA" id="ARBA00022801"/>
    </source>
</evidence>
<keyword evidence="12 14" id="KW-0378">Hydrolase</keyword>
<dbReference type="GO" id="GO:0005737">
    <property type="term" value="C:cytoplasm"/>
    <property type="evidence" value="ECO:0007669"/>
    <property type="project" value="UniProtKB-SubCell"/>
</dbReference>
<dbReference type="GO" id="GO:0030145">
    <property type="term" value="F:manganese ion binding"/>
    <property type="evidence" value="ECO:0007669"/>
    <property type="project" value="UniProtKB-UniRule"/>
</dbReference>
<feature type="binding site" evidence="14 15">
    <location>
        <position position="114"/>
    </location>
    <ligand>
        <name>a divalent metal cation</name>
        <dbReference type="ChEBI" id="CHEBI:60240"/>
    </ligand>
</feature>
<accession>E6W393</accession>
<evidence type="ECO:0000259" key="17">
    <source>
        <dbReference type="PROSITE" id="PS51975"/>
    </source>
</evidence>
<dbReference type="PANTHER" id="PTHR10954">
    <property type="entry name" value="RIBONUCLEASE H2 SUBUNIT A"/>
    <property type="match status" value="1"/>
</dbReference>
<evidence type="ECO:0000256" key="10">
    <source>
        <dbReference type="ARBA" id="ARBA00022723"/>
    </source>
</evidence>
<dbReference type="Proteomes" id="UP000002572">
    <property type="component" value="Chromosome"/>
</dbReference>
<dbReference type="Gene3D" id="3.30.420.10">
    <property type="entry name" value="Ribonuclease H-like superfamily/Ribonuclease H"/>
    <property type="match status" value="1"/>
</dbReference>
<dbReference type="EC" id="3.1.26.4" evidence="6 14"/>
<evidence type="ECO:0000256" key="14">
    <source>
        <dbReference type="HAMAP-Rule" id="MF_00052"/>
    </source>
</evidence>
<evidence type="ECO:0000256" key="9">
    <source>
        <dbReference type="ARBA" id="ARBA00022722"/>
    </source>
</evidence>
<dbReference type="PROSITE" id="PS51975">
    <property type="entry name" value="RNASE_H_2"/>
    <property type="match status" value="1"/>
</dbReference>
<proteinExistence type="inferred from homology"/>
<keyword evidence="13 14" id="KW-0464">Manganese</keyword>
<dbReference type="Pfam" id="PF01351">
    <property type="entry name" value="RNase_HII"/>
    <property type="match status" value="1"/>
</dbReference>
<dbReference type="InterPro" id="IPR001352">
    <property type="entry name" value="RNase_HII/HIII"/>
</dbReference>
<organism evidence="18 19">
    <name type="scientific">Desulfurispirillum indicum (strain ATCC BAA-1389 / DSM 22839 / S5)</name>
    <dbReference type="NCBI Taxonomy" id="653733"/>
    <lineage>
        <taxon>Bacteria</taxon>
        <taxon>Pseudomonadati</taxon>
        <taxon>Chrysiogenota</taxon>
        <taxon>Chrysiogenia</taxon>
        <taxon>Chrysiogenales</taxon>
        <taxon>Chrysiogenaceae</taxon>
        <taxon>Desulfurispirillum</taxon>
    </lineage>
</organism>
<dbReference type="GO" id="GO:0006298">
    <property type="term" value="P:mismatch repair"/>
    <property type="evidence" value="ECO:0007669"/>
    <property type="project" value="TreeGrafter"/>
</dbReference>
<evidence type="ECO:0000256" key="3">
    <source>
        <dbReference type="ARBA" id="ARBA00004065"/>
    </source>
</evidence>
<evidence type="ECO:0000256" key="8">
    <source>
        <dbReference type="ARBA" id="ARBA00022490"/>
    </source>
</evidence>
<comment type="subcellular location">
    <subcellularLocation>
        <location evidence="4 14">Cytoplasm</location>
    </subcellularLocation>
</comment>
<evidence type="ECO:0000256" key="16">
    <source>
        <dbReference type="RuleBase" id="RU003515"/>
    </source>
</evidence>
<dbReference type="CDD" id="cd07182">
    <property type="entry name" value="RNase_HII_bacteria_HII_like"/>
    <property type="match status" value="1"/>
</dbReference>
<evidence type="ECO:0000256" key="15">
    <source>
        <dbReference type="PROSITE-ProRule" id="PRU01319"/>
    </source>
</evidence>
<dbReference type="SUPFAM" id="SSF53098">
    <property type="entry name" value="Ribonuclease H-like"/>
    <property type="match status" value="1"/>
</dbReference>
<evidence type="ECO:0000256" key="2">
    <source>
        <dbReference type="ARBA" id="ARBA00001946"/>
    </source>
</evidence>
<dbReference type="PANTHER" id="PTHR10954:SF18">
    <property type="entry name" value="RIBONUCLEASE HII"/>
    <property type="match status" value="1"/>
</dbReference>
<dbReference type="eggNOG" id="COG0164">
    <property type="taxonomic scope" value="Bacteria"/>
</dbReference>
<dbReference type="GO" id="GO:0003723">
    <property type="term" value="F:RNA binding"/>
    <property type="evidence" value="ECO:0007669"/>
    <property type="project" value="UniProtKB-UniRule"/>
</dbReference>
<evidence type="ECO:0000256" key="1">
    <source>
        <dbReference type="ARBA" id="ARBA00000077"/>
    </source>
</evidence>
<evidence type="ECO:0000256" key="7">
    <source>
        <dbReference type="ARBA" id="ARBA00019179"/>
    </source>
</evidence>
<protein>
    <recommendedName>
        <fullName evidence="7 14">Ribonuclease HII</fullName>
        <shortName evidence="14">RNase HII</shortName>
        <ecNumber evidence="6 14">3.1.26.4</ecNumber>
    </recommendedName>
</protein>
<feature type="binding site" evidence="14 15">
    <location>
        <position position="23"/>
    </location>
    <ligand>
        <name>a divalent metal cation</name>
        <dbReference type="ChEBI" id="CHEBI:60240"/>
    </ligand>
</feature>
<dbReference type="HOGENOM" id="CLU_036532_3_2_0"/>
<dbReference type="GO" id="GO:0032299">
    <property type="term" value="C:ribonuclease H2 complex"/>
    <property type="evidence" value="ECO:0007669"/>
    <property type="project" value="TreeGrafter"/>
</dbReference>
<dbReference type="InterPro" id="IPR012337">
    <property type="entry name" value="RNaseH-like_sf"/>
</dbReference>
<evidence type="ECO:0000313" key="19">
    <source>
        <dbReference type="Proteomes" id="UP000002572"/>
    </source>
</evidence>
<dbReference type="STRING" id="653733.Selin_2127"/>
<keyword evidence="10 14" id="KW-0479">Metal-binding</keyword>
<evidence type="ECO:0000256" key="6">
    <source>
        <dbReference type="ARBA" id="ARBA00012180"/>
    </source>
</evidence>
<evidence type="ECO:0000256" key="11">
    <source>
        <dbReference type="ARBA" id="ARBA00022759"/>
    </source>
</evidence>
<dbReference type="InterPro" id="IPR022898">
    <property type="entry name" value="RNase_HII"/>
</dbReference>
<keyword evidence="19" id="KW-1185">Reference proteome</keyword>
<evidence type="ECO:0000256" key="4">
    <source>
        <dbReference type="ARBA" id="ARBA00004496"/>
    </source>
</evidence>
<dbReference type="RefSeq" id="WP_013506726.1">
    <property type="nucleotide sequence ID" value="NC_014836.1"/>
</dbReference>
<dbReference type="KEGG" id="din:Selin_2127"/>
<dbReference type="NCBIfam" id="NF000594">
    <property type="entry name" value="PRK00015.1-1"/>
    <property type="match status" value="1"/>
</dbReference>
<evidence type="ECO:0000256" key="13">
    <source>
        <dbReference type="ARBA" id="ARBA00023211"/>
    </source>
</evidence>
<feature type="domain" description="RNase H type-2" evidence="17">
    <location>
        <begin position="16"/>
        <end position="201"/>
    </location>
</feature>
<comment type="catalytic activity">
    <reaction evidence="1 14 15 16">
        <text>Endonucleolytic cleavage to 5'-phosphomonoester.</text>
        <dbReference type="EC" id="3.1.26.4"/>
    </reaction>
</comment>
<comment type="similarity">
    <text evidence="5 14 16">Belongs to the RNase HII family.</text>
</comment>
<dbReference type="HAMAP" id="MF_00052_B">
    <property type="entry name" value="RNase_HII_B"/>
    <property type="match status" value="1"/>
</dbReference>